<dbReference type="InterPro" id="IPR003780">
    <property type="entry name" value="COX15/CtaA_fam"/>
</dbReference>
<comment type="subcellular location">
    <subcellularLocation>
        <location evidence="1">Membrane</location>
        <topology evidence="1">Multi-pass membrane protein</topology>
    </subcellularLocation>
</comment>
<dbReference type="PANTHER" id="PTHR35457">
    <property type="entry name" value="HEME A SYNTHASE"/>
    <property type="match status" value="1"/>
</dbReference>
<evidence type="ECO:0000256" key="5">
    <source>
        <dbReference type="ARBA" id="ARBA00022989"/>
    </source>
</evidence>
<feature type="transmembrane region" description="Helical" evidence="13">
    <location>
        <begin position="277"/>
        <end position="299"/>
    </location>
</feature>
<comment type="pathway">
    <text evidence="11">Porphyrin-containing compound metabolism.</text>
</comment>
<evidence type="ECO:0000256" key="10">
    <source>
        <dbReference type="ARBA" id="ARBA00023157"/>
    </source>
</evidence>
<evidence type="ECO:0000256" key="11">
    <source>
        <dbReference type="ARBA" id="ARBA00023444"/>
    </source>
</evidence>
<accession>A0AAE3KJI2</accession>
<dbReference type="AlphaFoldDB" id="A0AAE3KJI2"/>
<name>A0AAE3KJI2_9PSEU</name>
<evidence type="ECO:0000256" key="3">
    <source>
        <dbReference type="ARBA" id="ARBA00022692"/>
    </source>
</evidence>
<feature type="transmembrane region" description="Helical" evidence="13">
    <location>
        <begin position="217"/>
        <end position="238"/>
    </location>
</feature>
<evidence type="ECO:0000256" key="1">
    <source>
        <dbReference type="ARBA" id="ARBA00004141"/>
    </source>
</evidence>
<evidence type="ECO:0000313" key="15">
    <source>
        <dbReference type="Proteomes" id="UP001206128"/>
    </source>
</evidence>
<dbReference type="InterPro" id="IPR050450">
    <property type="entry name" value="COX15/CtaA_HemeA_synthase"/>
</dbReference>
<evidence type="ECO:0000256" key="7">
    <source>
        <dbReference type="ARBA" id="ARBA00023004"/>
    </source>
</evidence>
<feature type="transmembrane region" description="Helical" evidence="13">
    <location>
        <begin position="175"/>
        <end position="197"/>
    </location>
</feature>
<feature type="transmembrane region" description="Helical" evidence="13">
    <location>
        <begin position="80"/>
        <end position="99"/>
    </location>
</feature>
<keyword evidence="2" id="KW-1003">Cell membrane</keyword>
<feature type="transmembrane region" description="Helical" evidence="13">
    <location>
        <begin position="106"/>
        <end position="126"/>
    </location>
</feature>
<dbReference type="GO" id="GO:0016491">
    <property type="term" value="F:oxidoreductase activity"/>
    <property type="evidence" value="ECO:0007669"/>
    <property type="project" value="UniProtKB-KW"/>
</dbReference>
<feature type="transmembrane region" description="Helical" evidence="13">
    <location>
        <begin position="132"/>
        <end position="155"/>
    </location>
</feature>
<evidence type="ECO:0000313" key="14">
    <source>
        <dbReference type="EMBL" id="MCP2170256.1"/>
    </source>
</evidence>
<keyword evidence="4" id="KW-0479">Metal-binding</keyword>
<keyword evidence="5 13" id="KW-1133">Transmembrane helix</keyword>
<keyword evidence="3 13" id="KW-0812">Transmembrane</keyword>
<dbReference type="GO" id="GO:0046872">
    <property type="term" value="F:metal ion binding"/>
    <property type="evidence" value="ECO:0007669"/>
    <property type="project" value="UniProtKB-KW"/>
</dbReference>
<dbReference type="EMBL" id="JAMTCK010000027">
    <property type="protein sequence ID" value="MCP2170256.1"/>
    <property type="molecule type" value="Genomic_DNA"/>
</dbReference>
<keyword evidence="9 13" id="KW-0472">Membrane</keyword>
<dbReference type="GO" id="GO:0006784">
    <property type="term" value="P:heme A biosynthetic process"/>
    <property type="evidence" value="ECO:0007669"/>
    <property type="project" value="InterPro"/>
</dbReference>
<dbReference type="Proteomes" id="UP001206128">
    <property type="component" value="Unassembled WGS sequence"/>
</dbReference>
<feature type="transmembrane region" description="Helical" evidence="13">
    <location>
        <begin position="21"/>
        <end position="39"/>
    </location>
</feature>
<organism evidence="14 15">
    <name type="scientific">Goodfellowiella coeruleoviolacea</name>
    <dbReference type="NCBI Taxonomy" id="334858"/>
    <lineage>
        <taxon>Bacteria</taxon>
        <taxon>Bacillati</taxon>
        <taxon>Actinomycetota</taxon>
        <taxon>Actinomycetes</taxon>
        <taxon>Pseudonocardiales</taxon>
        <taxon>Pseudonocardiaceae</taxon>
        <taxon>Goodfellowiella</taxon>
    </lineage>
</organism>
<dbReference type="GO" id="GO:0016020">
    <property type="term" value="C:membrane"/>
    <property type="evidence" value="ECO:0007669"/>
    <property type="project" value="UniProtKB-SubCell"/>
</dbReference>
<evidence type="ECO:0000256" key="13">
    <source>
        <dbReference type="SAM" id="Phobius"/>
    </source>
</evidence>
<protein>
    <submittedName>
        <fullName evidence="14">Cytochrome c oxidase assembly protein subunit 15</fullName>
    </submittedName>
</protein>
<feature type="region of interest" description="Disordered" evidence="12">
    <location>
        <begin position="307"/>
        <end position="333"/>
    </location>
</feature>
<keyword evidence="7" id="KW-0408">Iron</keyword>
<reference evidence="14" key="1">
    <citation type="submission" date="2022-06" db="EMBL/GenBank/DDBJ databases">
        <title>Genomic Encyclopedia of Archaeal and Bacterial Type Strains, Phase II (KMG-II): from individual species to whole genera.</title>
        <authorList>
            <person name="Goeker M."/>
        </authorList>
    </citation>
    <scope>NUCLEOTIDE SEQUENCE</scope>
    <source>
        <strain evidence="14">DSM 43935</strain>
    </source>
</reference>
<keyword evidence="8" id="KW-0350">Heme biosynthesis</keyword>
<proteinExistence type="predicted"/>
<sequence length="333" mass="34932">MPGSSWLSRLPSPSVRLQRGFAIAALVANSVVSVTGSVVRVTGSGLGCPTWPECVPGSWVPVAHPELSAFHQWVEFGNRLLFGVVGIAGALCFIAALLARPRRRRVLLLSLTMPLGVVVQAVVGGITVLAGLVWWTVALHFLPSMVLIWLAALLVKAVGEGDEPPRPLVPRPLLALRWVFVVVLYAMLVAGTLVTAAGPHGGDADTPRLELPVSSLAQLHADLLFVYLGMLVALGFTLRAVAAHTALRRSYWVLVAVVLAQGALGMVQYLAGVPEVMVVLHVLGATLVVMATTAVWVACRDRGPVPAPTPPAGPAAAQQDVAAERVDSTPISA</sequence>
<evidence type="ECO:0000256" key="8">
    <source>
        <dbReference type="ARBA" id="ARBA00023133"/>
    </source>
</evidence>
<evidence type="ECO:0000256" key="9">
    <source>
        <dbReference type="ARBA" id="ARBA00023136"/>
    </source>
</evidence>
<dbReference type="PANTHER" id="PTHR35457:SF1">
    <property type="entry name" value="HEME A SYNTHASE"/>
    <property type="match status" value="1"/>
</dbReference>
<dbReference type="RefSeq" id="WP_253780307.1">
    <property type="nucleotide sequence ID" value="NZ_JAMTCK010000027.1"/>
</dbReference>
<evidence type="ECO:0000256" key="12">
    <source>
        <dbReference type="SAM" id="MobiDB-lite"/>
    </source>
</evidence>
<keyword evidence="10" id="KW-1015">Disulfide bond</keyword>
<keyword evidence="6" id="KW-0560">Oxidoreductase</keyword>
<comment type="caution">
    <text evidence="14">The sequence shown here is derived from an EMBL/GenBank/DDBJ whole genome shotgun (WGS) entry which is preliminary data.</text>
</comment>
<keyword evidence="15" id="KW-1185">Reference proteome</keyword>
<feature type="transmembrane region" description="Helical" evidence="13">
    <location>
        <begin position="250"/>
        <end position="271"/>
    </location>
</feature>
<evidence type="ECO:0000256" key="6">
    <source>
        <dbReference type="ARBA" id="ARBA00023002"/>
    </source>
</evidence>
<dbReference type="Pfam" id="PF02628">
    <property type="entry name" value="COX15-CtaA"/>
    <property type="match status" value="1"/>
</dbReference>
<evidence type="ECO:0000256" key="4">
    <source>
        <dbReference type="ARBA" id="ARBA00022723"/>
    </source>
</evidence>
<gene>
    <name evidence="14" type="ORF">LX83_007147</name>
</gene>
<evidence type="ECO:0000256" key="2">
    <source>
        <dbReference type="ARBA" id="ARBA00022475"/>
    </source>
</evidence>